<dbReference type="EMBL" id="MN635609">
    <property type="protein sequence ID" value="QQD89978.1"/>
    <property type="molecule type" value="Genomic_DNA"/>
</dbReference>
<feature type="transmembrane region" description="Helical" evidence="1">
    <location>
        <begin position="103"/>
        <end position="126"/>
    </location>
</feature>
<keyword evidence="1" id="KW-0472">Membrane</keyword>
<dbReference type="GO" id="GO:0031966">
    <property type="term" value="C:mitochondrial membrane"/>
    <property type="evidence" value="ECO:0007669"/>
    <property type="project" value="UniProtKB-SubCell"/>
</dbReference>
<keyword evidence="1" id="KW-0813">Transport</keyword>
<organism evidence="2">
    <name type="scientific">Purpureocillium lilacinum</name>
    <name type="common">Paecilomyces lilacinus</name>
    <dbReference type="NCBI Taxonomy" id="33203"/>
    <lineage>
        <taxon>Eukaryota</taxon>
        <taxon>Fungi</taxon>
        <taxon>Dikarya</taxon>
        <taxon>Ascomycota</taxon>
        <taxon>Pezizomycotina</taxon>
        <taxon>Sordariomycetes</taxon>
        <taxon>Hypocreomycetidae</taxon>
        <taxon>Hypocreales</taxon>
        <taxon>Ophiocordycipitaceae</taxon>
        <taxon>Purpureocillium</taxon>
    </lineage>
</organism>
<comment type="function">
    <text evidence="1">Core subunit of the mitochondrial membrane respiratory chain NADH dehydrogenase (Complex I) which catalyzes electron transfer from NADH through the respiratory chain, using ubiquinone as an electron acceptor. Essential for the catalytic activity and assembly of complex I.</text>
</comment>
<feature type="transmembrane region" description="Helical" evidence="1">
    <location>
        <begin position="198"/>
        <end position="219"/>
    </location>
</feature>
<keyword evidence="1" id="KW-0812">Transmembrane</keyword>
<feature type="transmembrane region" description="Helical" evidence="1">
    <location>
        <begin position="44"/>
        <end position="66"/>
    </location>
</feature>
<dbReference type="EC" id="7.1.1.2" evidence="1"/>
<keyword evidence="1" id="KW-1278">Translocase</keyword>
<dbReference type="GO" id="GO:0008137">
    <property type="term" value="F:NADH dehydrogenase (ubiquinone) activity"/>
    <property type="evidence" value="ECO:0007669"/>
    <property type="project" value="UniProtKB-UniRule"/>
</dbReference>
<evidence type="ECO:0000256" key="1">
    <source>
        <dbReference type="RuleBase" id="RU004430"/>
    </source>
</evidence>
<comment type="similarity">
    <text evidence="1">Belongs to the complex I subunit 6 family.</text>
</comment>
<geneLocation type="mitochondrion" evidence="2"/>
<dbReference type="PANTHER" id="PTHR33269">
    <property type="entry name" value="NADH-UBIQUINONE OXIDOREDUCTASE CHAIN 6"/>
    <property type="match status" value="1"/>
</dbReference>
<gene>
    <name evidence="2" type="primary">nad6</name>
</gene>
<dbReference type="GeneID" id="65342050"/>
<dbReference type="Gene3D" id="1.20.120.1200">
    <property type="entry name" value="NADH-ubiquinone/plastoquinone oxidoreductase chain 6, subunit NuoJ"/>
    <property type="match status" value="1"/>
</dbReference>
<comment type="catalytic activity">
    <reaction evidence="1">
        <text>a ubiquinone + NADH + 5 H(+)(in) = a ubiquinol + NAD(+) + 4 H(+)(out)</text>
        <dbReference type="Rhea" id="RHEA:29091"/>
        <dbReference type="Rhea" id="RHEA-COMP:9565"/>
        <dbReference type="Rhea" id="RHEA-COMP:9566"/>
        <dbReference type="ChEBI" id="CHEBI:15378"/>
        <dbReference type="ChEBI" id="CHEBI:16389"/>
        <dbReference type="ChEBI" id="CHEBI:17976"/>
        <dbReference type="ChEBI" id="CHEBI:57540"/>
        <dbReference type="ChEBI" id="CHEBI:57945"/>
        <dbReference type="EC" id="7.1.1.2"/>
    </reaction>
</comment>
<protein>
    <recommendedName>
        <fullName evidence="1">NADH-ubiquinone oxidoreductase chain 6</fullName>
        <ecNumber evidence="1">7.1.1.2</ecNumber>
    </recommendedName>
</protein>
<name>A0A7T5BY85_PURLI</name>
<keyword evidence="1 2" id="KW-0496">Mitochondrion</keyword>
<evidence type="ECO:0000313" key="2">
    <source>
        <dbReference type="EMBL" id="QQD89978.1"/>
    </source>
</evidence>
<accession>A0A7T5BY85</accession>
<dbReference type="InterPro" id="IPR001457">
    <property type="entry name" value="NADH_UbQ/plastoQ_OxRdtase_su6"/>
</dbReference>
<proteinExistence type="inferred from homology"/>
<keyword evidence="1" id="KW-0249">Electron transport</keyword>
<reference evidence="2" key="1">
    <citation type="journal article" date="2020" name="Mitochondrial DNA Part B Resour">
        <title>Complete mitochondrial genome of the important bio-control fungus Purpureocillium lilacinum (Ophiocordycipitaceae, Hypocreales) and its phylogenetic analysis.</title>
        <authorList>
            <person name="Li J."/>
            <person name="Zhang G."/>
            <person name="Yu H."/>
            <person name="Huang L."/>
            <person name="Zeng W."/>
            <person name="Wang Y."/>
        </authorList>
    </citation>
    <scope>NUCLEOTIDE SEQUENCE</scope>
    <source>
        <strain evidence="2">WS1608</strain>
    </source>
</reference>
<comment type="subcellular location">
    <subcellularLocation>
        <location evidence="1">Mitochondrion membrane</location>
        <topology evidence="1">Multi-pass membrane protein</topology>
    </subcellularLocation>
</comment>
<dbReference type="RefSeq" id="YP_010132257.1">
    <property type="nucleotide sequence ID" value="NC_056378.1"/>
</dbReference>
<keyword evidence="1" id="KW-0520">NAD</keyword>
<dbReference type="PANTHER" id="PTHR33269:SF17">
    <property type="entry name" value="NADH-UBIQUINONE OXIDOREDUCTASE CHAIN 6"/>
    <property type="match status" value="1"/>
</dbReference>
<keyword evidence="1" id="KW-0679">Respiratory chain</keyword>
<keyword evidence="1" id="KW-1133">Transmembrane helix</keyword>
<dbReference type="AlphaFoldDB" id="A0A7T5BY85"/>
<dbReference type="Pfam" id="PF00499">
    <property type="entry name" value="Oxidored_q3"/>
    <property type="match status" value="1"/>
</dbReference>
<feature type="transmembrane region" description="Helical" evidence="1">
    <location>
        <begin position="72"/>
        <end position="91"/>
    </location>
</feature>
<dbReference type="InterPro" id="IPR042106">
    <property type="entry name" value="Nuo/plastoQ_OxRdtase_6_NuoJ"/>
</dbReference>
<feature type="transmembrane region" description="Helical" evidence="1">
    <location>
        <begin position="19"/>
        <end position="37"/>
    </location>
</feature>
<keyword evidence="1" id="KW-0830">Ubiquinone</keyword>
<sequence length="240" mass="26682">MNQLLAIQDILSNGYTVEFLDVLSIIALIFGITVITNKNPIASLLSLIGLFASISVYLILSGLTFIGFSYLIVYIGAVSILFLFILMLINIRTSELQSNNWNSIPLALFVTILFNYTLFQLLPYYIAIINSYNSKISNLLYYLPTGKYSDIISNTTSQSKTLDTANVMFVTSNSWDGNMAETSHISTIGNILYTSYNMWLFIASFILLLAMVGAIIITIKQERNRGISSIGGTFVLHTKC</sequence>